<comment type="caution">
    <text evidence="1">The sequence shown here is derived from an EMBL/GenBank/DDBJ whole genome shotgun (WGS) entry which is preliminary data.</text>
</comment>
<reference evidence="1 2" key="1">
    <citation type="submission" date="2018-06" db="EMBL/GenBank/DDBJ databases">
        <authorList>
            <consortium name="Pathogen Informatics"/>
            <person name="Doyle S."/>
        </authorList>
    </citation>
    <scope>NUCLEOTIDE SEQUENCE [LARGE SCALE GENOMIC DNA]</scope>
    <source>
        <strain evidence="1 2">NCTC7915</strain>
    </source>
</reference>
<dbReference type="Proteomes" id="UP000254118">
    <property type="component" value="Unassembled WGS sequence"/>
</dbReference>
<organism evidence="1 2">
    <name type="scientific">Dermatophilus congolensis</name>
    <dbReference type="NCBI Taxonomy" id="1863"/>
    <lineage>
        <taxon>Bacteria</taxon>
        <taxon>Bacillati</taxon>
        <taxon>Actinomycetota</taxon>
        <taxon>Actinomycetes</taxon>
        <taxon>Micrococcales</taxon>
        <taxon>Dermatophilaceae</taxon>
        <taxon>Dermatophilus</taxon>
    </lineage>
</organism>
<evidence type="ECO:0000313" key="1">
    <source>
        <dbReference type="EMBL" id="STD08962.1"/>
    </source>
</evidence>
<sequence>MPPIPASIRLALWGTRVLTGHLPSAALDRLIAPDIDTTEPIRSHIETWADLGERVVLAALPHPGHPTLCPHGSSALLSAATTANECVFAPTLGNALVPFGWDNQPGIPDAQRPRPETSTGPTVHWKIYETNATPTWQLEALSLRDTRHTLASERENALALLAEAHLPWQSRGLRDLAEATLDTGNSYLPDTLPESHRAVIDEAATLGHMARLGLAMPDDGALEQVNRRAEALRRLTIAADTALASATCIAALTLAGLRNNHPEDD</sequence>
<evidence type="ECO:0000313" key="2">
    <source>
        <dbReference type="Proteomes" id="UP000254118"/>
    </source>
</evidence>
<dbReference type="AlphaFoldDB" id="A0AA46H0D3"/>
<dbReference type="EMBL" id="UFYA01000001">
    <property type="protein sequence ID" value="STD08962.1"/>
    <property type="molecule type" value="Genomic_DNA"/>
</dbReference>
<protein>
    <submittedName>
        <fullName evidence="1">Uncharacterized protein</fullName>
    </submittedName>
</protein>
<accession>A0AA46H0D3</accession>
<proteinExistence type="predicted"/>
<gene>
    <name evidence="1" type="ORF">NCTC7915_01108</name>
</gene>
<name>A0AA46H0D3_9MICO</name>
<dbReference type="RefSeq" id="WP_147279198.1">
    <property type="nucleotide sequence ID" value="NZ_UFYA01000001.1"/>
</dbReference>